<feature type="transmembrane region" description="Helical" evidence="9">
    <location>
        <begin position="75"/>
        <end position="99"/>
    </location>
</feature>
<keyword evidence="4" id="KW-1003">Cell membrane</keyword>
<name>A0ABN0IKD4_9FIRM</name>
<dbReference type="PANTHER" id="PTHR36838:SF1">
    <property type="entry name" value="SLR1864 PROTEIN"/>
    <property type="match status" value="1"/>
</dbReference>
<protein>
    <submittedName>
        <fullName evidence="10">Transporter, auxin efflux carrier family protein</fullName>
    </submittedName>
</protein>
<evidence type="ECO:0000313" key="11">
    <source>
        <dbReference type="Proteomes" id="UP000010412"/>
    </source>
</evidence>
<gene>
    <name evidence="10" type="ORF">HMPREF0870_01117</name>
</gene>
<dbReference type="PANTHER" id="PTHR36838">
    <property type="entry name" value="AUXIN EFFLUX CARRIER FAMILY PROTEIN"/>
    <property type="match status" value="1"/>
</dbReference>
<feature type="transmembrane region" description="Helical" evidence="9">
    <location>
        <begin position="283"/>
        <end position="303"/>
    </location>
</feature>
<feature type="transmembrane region" description="Helical" evidence="9">
    <location>
        <begin position="380"/>
        <end position="403"/>
    </location>
</feature>
<dbReference type="Pfam" id="PF03547">
    <property type="entry name" value="Mem_trans"/>
    <property type="match status" value="1"/>
</dbReference>
<evidence type="ECO:0000256" key="7">
    <source>
        <dbReference type="ARBA" id="ARBA00023136"/>
    </source>
</evidence>
<organism evidence="10 11">
    <name type="scientific">Veillonella atypica KON</name>
    <dbReference type="NCBI Taxonomy" id="1128111"/>
    <lineage>
        <taxon>Bacteria</taxon>
        <taxon>Bacillati</taxon>
        <taxon>Bacillota</taxon>
        <taxon>Negativicutes</taxon>
        <taxon>Veillonellales</taxon>
        <taxon>Veillonellaceae</taxon>
        <taxon>Veillonella</taxon>
    </lineage>
</organism>
<comment type="similarity">
    <text evidence="2">Belongs to the auxin efflux carrier (TC 2.A.69) family.</text>
</comment>
<accession>A0ABN0IKD4</accession>
<evidence type="ECO:0000256" key="5">
    <source>
        <dbReference type="ARBA" id="ARBA00022692"/>
    </source>
</evidence>
<sequence>MNNSDHAARAKKPVLPPKNRSVARPKNRKQINSIIANTTLLVFKDAMVPKIEKIKKPTFKSFIYDILHIKYVGGYMVFLTSLQSIMPIVLLISLGYFLKGRGMFNDTFSSNLSRLIMSVILPVGVFMSVLHNVQTSDLWDLRYGLLVVMMTYVVSYIIAFIMMKIVHVPRGRRGIFINMVVNDNCLFIGLPVQIALFGPDALPFFLLYYIGNTISVWMFGVFLIEADPLPTNGASHGESFRTLVRKFSWKKLLPPPLLGFFLALIFLYAEIPLPTVLHNTLNYIGNMVTPLSLLYIGIVLHDAGLKSMRLNKDSIGGIIGRFAVAPFIMFCVIYATKYLMGITLDPVAVVTFIVQSAGPVIAVLPIVANEAGSDLPFATGLVTISSVLFVFVIPVIMEILTLFGM</sequence>
<reference evidence="10 11" key="1">
    <citation type="submission" date="2012-05" db="EMBL/GenBank/DDBJ databases">
        <authorList>
            <person name="Weinstock G."/>
            <person name="Sodergren E."/>
            <person name="Lobos E.A."/>
            <person name="Fulton L."/>
            <person name="Fulton R."/>
            <person name="Courtney L."/>
            <person name="Fronick C."/>
            <person name="O'Laughlin M."/>
            <person name="Godfrey J."/>
            <person name="Wilson R.M."/>
            <person name="Miner T."/>
            <person name="Farmer C."/>
            <person name="Delehaunty K."/>
            <person name="Cordes M."/>
            <person name="Minx P."/>
            <person name="Tomlinson C."/>
            <person name="Chen J."/>
            <person name="Wollam A."/>
            <person name="Pepin K.H."/>
            <person name="Bhonagiri V."/>
            <person name="Zhang X."/>
            <person name="Suruliraj S."/>
            <person name="Warren W."/>
            <person name="Mitreva M."/>
            <person name="Mardis E.R."/>
            <person name="Wilson R.K."/>
        </authorList>
    </citation>
    <scope>NUCLEOTIDE SEQUENCE [LARGE SCALE GENOMIC DNA]</scope>
    <source>
        <strain evidence="10 11">KON</strain>
    </source>
</reference>
<dbReference type="EMBL" id="AMEX01000016">
    <property type="protein sequence ID" value="EKY19528.1"/>
    <property type="molecule type" value="Genomic_DNA"/>
</dbReference>
<evidence type="ECO:0000256" key="3">
    <source>
        <dbReference type="ARBA" id="ARBA00022448"/>
    </source>
</evidence>
<feature type="transmembrane region" description="Helical" evidence="9">
    <location>
        <begin position="252"/>
        <end position="271"/>
    </location>
</feature>
<feature type="transmembrane region" description="Helical" evidence="9">
    <location>
        <begin position="175"/>
        <end position="196"/>
    </location>
</feature>
<keyword evidence="11" id="KW-1185">Reference proteome</keyword>
<evidence type="ECO:0000256" key="6">
    <source>
        <dbReference type="ARBA" id="ARBA00022989"/>
    </source>
</evidence>
<evidence type="ECO:0000256" key="8">
    <source>
        <dbReference type="SAM" id="MobiDB-lite"/>
    </source>
</evidence>
<dbReference type="Proteomes" id="UP000010412">
    <property type="component" value="Unassembled WGS sequence"/>
</dbReference>
<dbReference type="InterPro" id="IPR004776">
    <property type="entry name" value="Mem_transp_PIN-like"/>
</dbReference>
<keyword evidence="5 9" id="KW-0812">Transmembrane</keyword>
<evidence type="ECO:0000313" key="10">
    <source>
        <dbReference type="EMBL" id="EKY19528.1"/>
    </source>
</evidence>
<evidence type="ECO:0000256" key="9">
    <source>
        <dbReference type="SAM" id="Phobius"/>
    </source>
</evidence>
<dbReference type="InterPro" id="IPR038770">
    <property type="entry name" value="Na+/solute_symporter_sf"/>
</dbReference>
<evidence type="ECO:0000256" key="1">
    <source>
        <dbReference type="ARBA" id="ARBA00004651"/>
    </source>
</evidence>
<keyword evidence="7 9" id="KW-0472">Membrane</keyword>
<feature type="transmembrane region" description="Helical" evidence="9">
    <location>
        <begin position="202"/>
        <end position="224"/>
    </location>
</feature>
<keyword evidence="6 9" id="KW-1133">Transmembrane helix</keyword>
<evidence type="ECO:0000256" key="4">
    <source>
        <dbReference type="ARBA" id="ARBA00022475"/>
    </source>
</evidence>
<feature type="transmembrane region" description="Helical" evidence="9">
    <location>
        <begin position="347"/>
        <end position="368"/>
    </location>
</feature>
<evidence type="ECO:0000256" key="2">
    <source>
        <dbReference type="ARBA" id="ARBA00010145"/>
    </source>
</evidence>
<comment type="caution">
    <text evidence="10">The sequence shown here is derived from an EMBL/GenBank/DDBJ whole genome shotgun (WGS) entry which is preliminary data.</text>
</comment>
<comment type="subcellular location">
    <subcellularLocation>
        <location evidence="1">Cell membrane</location>
        <topology evidence="1">Multi-pass membrane protein</topology>
    </subcellularLocation>
</comment>
<feature type="transmembrane region" description="Helical" evidence="9">
    <location>
        <begin position="315"/>
        <end position="335"/>
    </location>
</feature>
<keyword evidence="3" id="KW-0813">Transport</keyword>
<feature type="region of interest" description="Disordered" evidence="8">
    <location>
        <begin position="1"/>
        <end position="25"/>
    </location>
</feature>
<feature type="transmembrane region" description="Helical" evidence="9">
    <location>
        <begin position="143"/>
        <end position="163"/>
    </location>
</feature>
<proteinExistence type="inferred from homology"/>
<feature type="transmembrane region" description="Helical" evidence="9">
    <location>
        <begin position="111"/>
        <end position="131"/>
    </location>
</feature>
<dbReference type="Gene3D" id="1.20.1530.20">
    <property type="match status" value="1"/>
</dbReference>